<evidence type="ECO:0000256" key="1">
    <source>
        <dbReference type="SAM" id="Coils"/>
    </source>
</evidence>
<reference evidence="3" key="1">
    <citation type="journal article" date="2014" name="Genome Announc.">
        <title>Full-genome sequence of the plant growth-promoting bacterium Pseudomonas protegens CHA0.</title>
        <authorList>
            <person name="Jousset A."/>
            <person name="Schuldes J."/>
            <person name="Keel C."/>
            <person name="Maurhofer M."/>
            <person name="Daniel R."/>
            <person name="Scheu S."/>
            <person name="Thuermer A."/>
        </authorList>
    </citation>
    <scope>NUCLEOTIDE SEQUENCE [LARGE SCALE GENOMIC DNA]</scope>
    <source>
        <strain evidence="3">DSM 19095 / LMG 27888 / CFBP 6595 / CHA0</strain>
    </source>
</reference>
<dbReference type="Proteomes" id="UP000013940">
    <property type="component" value="Chromosome"/>
</dbReference>
<accession>A0A2C9ELA6</accession>
<organism evidence="2 3">
    <name type="scientific">Pseudomonas protegens (strain DSM 19095 / LMG 27888 / CFBP 6595 / CHA0)</name>
    <dbReference type="NCBI Taxonomy" id="1124983"/>
    <lineage>
        <taxon>Bacteria</taxon>
        <taxon>Pseudomonadati</taxon>
        <taxon>Pseudomonadota</taxon>
        <taxon>Gammaproteobacteria</taxon>
        <taxon>Pseudomonadales</taxon>
        <taxon>Pseudomonadaceae</taxon>
        <taxon>Pseudomonas</taxon>
    </lineage>
</organism>
<protein>
    <submittedName>
        <fullName evidence="2">Uncharacterized protein</fullName>
    </submittedName>
</protein>
<dbReference type="AlphaFoldDB" id="A0A2C9ELA6"/>
<sequence>MMIDLKPPSRLADFLKPDPSTAVLEASDDGETLVLSRSSAQTPEEALLLAKKKRIRQLKKQIELLQQKLQRAKARLATVKGASSGSDTGRAMALSSARAQVMAYSTALSMAQTALFQAESGTLA</sequence>
<name>A0A2C9ELA6_PSEPH</name>
<evidence type="ECO:0000313" key="3">
    <source>
        <dbReference type="Proteomes" id="UP000013940"/>
    </source>
</evidence>
<evidence type="ECO:0000313" key="2">
    <source>
        <dbReference type="EMBL" id="AGL84436.1"/>
    </source>
</evidence>
<dbReference type="KEGG" id="pprc:PFLCHA0_c26650"/>
<dbReference type="EMBL" id="CP003190">
    <property type="protein sequence ID" value="AGL84436.1"/>
    <property type="molecule type" value="Genomic_DNA"/>
</dbReference>
<gene>
    <name evidence="2" type="ORF">PFLCHA0_c26650</name>
</gene>
<proteinExistence type="predicted"/>
<dbReference type="HOGENOM" id="CLU_1925754_0_0_6"/>
<keyword evidence="1" id="KW-0175">Coiled coil</keyword>
<feature type="coiled-coil region" evidence="1">
    <location>
        <begin position="48"/>
        <end position="82"/>
    </location>
</feature>